<comment type="similarity">
    <text evidence="10">Belongs to the copper transporter (Ctr) (TC 1.A.56) family. SLC31A subfamily.</text>
</comment>
<dbReference type="AlphaFoldDB" id="A0A8H2XAI4"/>
<keyword evidence="9" id="KW-0449">Lipoprotein</keyword>
<evidence type="ECO:0000256" key="1">
    <source>
        <dbReference type="ARBA" id="ARBA00004609"/>
    </source>
</evidence>
<dbReference type="PANTHER" id="PTHR34992">
    <property type="entry name" value="HYPHAL ANASTAMOSIS-7 PROTEIN"/>
    <property type="match status" value="1"/>
</dbReference>
<feature type="chain" id="PRO_5034486470" description="Copper transport protein" evidence="12">
    <location>
        <begin position="21"/>
        <end position="434"/>
    </location>
</feature>
<keyword evidence="8" id="KW-0325">Glycoprotein</keyword>
<protein>
    <recommendedName>
        <fullName evidence="10">Copper transport protein</fullName>
    </recommendedName>
</protein>
<evidence type="ECO:0000256" key="12">
    <source>
        <dbReference type="SAM" id="SignalP"/>
    </source>
</evidence>
<keyword evidence="4 10" id="KW-0812">Transmembrane</keyword>
<keyword evidence="6 10" id="KW-1133">Transmembrane helix</keyword>
<dbReference type="GO" id="GO:0005886">
    <property type="term" value="C:plasma membrane"/>
    <property type="evidence" value="ECO:0007669"/>
    <property type="project" value="UniProtKB-SubCell"/>
</dbReference>
<keyword evidence="5 12" id="KW-0732">Signal</keyword>
<name>A0A8H2XAI4_9AGAM</name>
<keyword evidence="10" id="KW-0186">Copper</keyword>
<dbReference type="Pfam" id="PF04145">
    <property type="entry name" value="Ctr"/>
    <property type="match status" value="1"/>
</dbReference>
<evidence type="ECO:0000256" key="8">
    <source>
        <dbReference type="ARBA" id="ARBA00023180"/>
    </source>
</evidence>
<dbReference type="InterPro" id="IPR007274">
    <property type="entry name" value="Cop_transporter"/>
</dbReference>
<keyword evidence="7 10" id="KW-0472">Membrane</keyword>
<comment type="subcellular location">
    <subcellularLocation>
        <location evidence="1">Cell membrane</location>
        <topology evidence="1">Lipid-anchor</topology>
        <topology evidence="1">GPI-anchor</topology>
    </subcellularLocation>
    <subcellularLocation>
        <location evidence="10">Membrane</location>
        <topology evidence="10">Multi-pass membrane protein</topology>
    </subcellularLocation>
</comment>
<evidence type="ECO:0000256" key="11">
    <source>
        <dbReference type="SAM" id="MobiDB-lite"/>
    </source>
</evidence>
<feature type="domain" description="Copper acquisition factor BIM1-like" evidence="13">
    <location>
        <begin position="244"/>
        <end position="389"/>
    </location>
</feature>
<keyword evidence="3" id="KW-0336">GPI-anchor</keyword>
<dbReference type="Proteomes" id="UP000663841">
    <property type="component" value="Unassembled WGS sequence"/>
</dbReference>
<dbReference type="EMBL" id="CAJMWW010000076">
    <property type="protein sequence ID" value="CAE6422019.1"/>
    <property type="molecule type" value="Genomic_DNA"/>
</dbReference>
<feature type="region of interest" description="Disordered" evidence="11">
    <location>
        <begin position="107"/>
        <end position="131"/>
    </location>
</feature>
<dbReference type="GO" id="GO:0005375">
    <property type="term" value="F:copper ion transmembrane transporter activity"/>
    <property type="evidence" value="ECO:0007669"/>
    <property type="project" value="UniProtKB-UniRule"/>
</dbReference>
<feature type="transmembrane region" description="Helical" evidence="10">
    <location>
        <begin position="154"/>
        <end position="178"/>
    </location>
</feature>
<evidence type="ECO:0000313" key="15">
    <source>
        <dbReference type="Proteomes" id="UP000663841"/>
    </source>
</evidence>
<keyword evidence="10" id="KW-0406">Ion transport</keyword>
<evidence type="ECO:0000256" key="4">
    <source>
        <dbReference type="ARBA" id="ARBA00022692"/>
    </source>
</evidence>
<feature type="compositionally biased region" description="Polar residues" evidence="11">
    <location>
        <begin position="117"/>
        <end position="126"/>
    </location>
</feature>
<evidence type="ECO:0000256" key="10">
    <source>
        <dbReference type="RuleBase" id="RU367022"/>
    </source>
</evidence>
<dbReference type="InterPro" id="IPR046530">
    <property type="entry name" value="BIM1-like_dom"/>
</dbReference>
<gene>
    <name evidence="14" type="ORF">RDB_LOCUS46672</name>
</gene>
<evidence type="ECO:0000259" key="13">
    <source>
        <dbReference type="Pfam" id="PF20238"/>
    </source>
</evidence>
<feature type="signal peptide" evidence="12">
    <location>
        <begin position="1"/>
        <end position="20"/>
    </location>
</feature>
<dbReference type="CDD" id="cd21176">
    <property type="entry name" value="LPMO_auxiliary-like"/>
    <property type="match status" value="1"/>
</dbReference>
<keyword evidence="10" id="KW-0187">Copper transport</keyword>
<evidence type="ECO:0000256" key="7">
    <source>
        <dbReference type="ARBA" id="ARBA00023136"/>
    </source>
</evidence>
<proteinExistence type="inferred from homology"/>
<evidence type="ECO:0000256" key="6">
    <source>
        <dbReference type="ARBA" id="ARBA00022989"/>
    </source>
</evidence>
<feature type="transmembrane region" description="Helical" evidence="10">
    <location>
        <begin position="57"/>
        <end position="74"/>
    </location>
</feature>
<evidence type="ECO:0000313" key="14">
    <source>
        <dbReference type="EMBL" id="CAE6422019.1"/>
    </source>
</evidence>
<reference evidence="14" key="1">
    <citation type="submission" date="2021-01" db="EMBL/GenBank/DDBJ databases">
        <authorList>
            <person name="Kaushik A."/>
        </authorList>
    </citation>
    <scope>NUCLEOTIDE SEQUENCE</scope>
    <source>
        <strain evidence="14">AG3-T5</strain>
    </source>
</reference>
<dbReference type="PANTHER" id="PTHR34992:SF11">
    <property type="entry name" value="COPPER ACQUISITION FACTOR BIM1-LIKE DOMAIN-CONTAINING PROTEIN"/>
    <property type="match status" value="1"/>
</dbReference>
<dbReference type="Pfam" id="PF20238">
    <property type="entry name" value="BIM1-like_dom"/>
    <property type="match status" value="1"/>
</dbReference>
<keyword evidence="2" id="KW-1003">Cell membrane</keyword>
<evidence type="ECO:0000256" key="2">
    <source>
        <dbReference type="ARBA" id="ARBA00022475"/>
    </source>
</evidence>
<comment type="caution">
    <text evidence="14">The sequence shown here is derived from an EMBL/GenBank/DDBJ whole genome shotgun (WGS) entry which is preliminary data.</text>
</comment>
<organism evidence="14 15">
    <name type="scientific">Rhizoctonia solani</name>
    <dbReference type="NCBI Taxonomy" id="456999"/>
    <lineage>
        <taxon>Eukaryota</taxon>
        <taxon>Fungi</taxon>
        <taxon>Dikarya</taxon>
        <taxon>Basidiomycota</taxon>
        <taxon>Agaricomycotina</taxon>
        <taxon>Agaricomycetes</taxon>
        <taxon>Cantharellales</taxon>
        <taxon>Ceratobasidiaceae</taxon>
        <taxon>Rhizoctonia</taxon>
    </lineage>
</organism>
<dbReference type="GO" id="GO:0098552">
    <property type="term" value="C:side of membrane"/>
    <property type="evidence" value="ECO:0007669"/>
    <property type="project" value="UniProtKB-KW"/>
</dbReference>
<keyword evidence="10" id="KW-0813">Transport</keyword>
<sequence length="434" mass="45599">MDTAMLTLTILSVIPSCVLAQHVHGGNADGTGGAMMIPYVHFTPGDTLFFKEWVPKSSGAVGGACVGLFVLAILQRCMSAMRGVMDQHWKQRSDALVAARFVRMRDSASTDKESEQDTSLTSQSNAPRVPRPTLPPFIWSHELARGGMQILQSFFGYALMLAVMTFNAAYIISILLGLGVGEVLFGRFAHVPAERRGYINPPRATRVPHSGLHSTHRTDPLHHTLSKMMMTPVFAMAALAASVSAHFTLDWPPTRGFNEDIENQFCGGFTNAGARSSFPLGAAGVNIDSTHDTANVIVLISFNANPQNITQFSNSSNGAQLTNFIKLDKQGEACIPVNIQSLGLPNVSNGTNATIQIQYDGGDGNLYQCADVTLLSNFAAPSNVSCASSATAATTSSGAAATSTSPSGSGNGALGTQASAGLALGVAGLLAMVF</sequence>
<dbReference type="InterPro" id="IPR046936">
    <property type="entry name" value="BIM1-like"/>
</dbReference>
<evidence type="ECO:0000256" key="9">
    <source>
        <dbReference type="ARBA" id="ARBA00023288"/>
    </source>
</evidence>
<evidence type="ECO:0000256" key="5">
    <source>
        <dbReference type="ARBA" id="ARBA00022729"/>
    </source>
</evidence>
<accession>A0A8H2XAI4</accession>
<evidence type="ECO:0000256" key="3">
    <source>
        <dbReference type="ARBA" id="ARBA00022622"/>
    </source>
</evidence>